<feature type="non-terminal residue" evidence="4">
    <location>
        <position position="123"/>
    </location>
</feature>
<keyword evidence="1" id="KW-0678">Repressor</keyword>
<keyword evidence="1" id="KW-0927">Auxin signaling pathway</keyword>
<dbReference type="AlphaFoldDB" id="A0A1D1YLF7"/>
<dbReference type="Pfam" id="PF02309">
    <property type="entry name" value="AUX_IAA"/>
    <property type="match status" value="1"/>
</dbReference>
<keyword evidence="1" id="KW-0539">Nucleus</keyword>
<accession>A0A1D1YLF7</accession>
<feature type="compositionally biased region" description="Basic and acidic residues" evidence="2">
    <location>
        <begin position="20"/>
        <end position="37"/>
    </location>
</feature>
<proteinExistence type="inferred from homology"/>
<evidence type="ECO:0000313" key="4">
    <source>
        <dbReference type="EMBL" id="JAT55474.1"/>
    </source>
</evidence>
<feature type="domain" description="AUX/IAA" evidence="3">
    <location>
        <begin position="44"/>
        <end position="123"/>
    </location>
</feature>
<dbReference type="GO" id="GO:0009734">
    <property type="term" value="P:auxin-activated signaling pathway"/>
    <property type="evidence" value="ECO:0007669"/>
    <property type="project" value="UniProtKB-UniRule"/>
</dbReference>
<gene>
    <name evidence="4" type="primary">AUX22A</name>
    <name evidence="4" type="ORF">g.12158</name>
</gene>
<dbReference type="InterPro" id="IPR033389">
    <property type="entry name" value="AUX/IAA_dom"/>
</dbReference>
<dbReference type="GO" id="GO:0005634">
    <property type="term" value="C:nucleus"/>
    <property type="evidence" value="ECO:0007669"/>
    <property type="project" value="UniProtKB-SubCell"/>
</dbReference>
<comment type="subcellular location">
    <subcellularLocation>
        <location evidence="1">Nucleus</location>
    </subcellularLocation>
</comment>
<comment type="subunit">
    <text evidence="1">Homodimers and heterodimers.</text>
</comment>
<evidence type="ECO:0000256" key="2">
    <source>
        <dbReference type="SAM" id="MobiDB-lite"/>
    </source>
</evidence>
<feature type="region of interest" description="Disordered" evidence="2">
    <location>
        <begin position="20"/>
        <end position="90"/>
    </location>
</feature>
<comment type="similarity">
    <text evidence="1">Belongs to the Aux/IAA family.</text>
</comment>
<evidence type="ECO:0000256" key="1">
    <source>
        <dbReference type="RuleBase" id="RU004549"/>
    </source>
</evidence>
<dbReference type="EMBL" id="GDJX01012462">
    <property type="protein sequence ID" value="JAT55474.1"/>
    <property type="molecule type" value="Transcribed_RNA"/>
</dbReference>
<reference evidence="4" key="1">
    <citation type="submission" date="2015-07" db="EMBL/GenBank/DDBJ databases">
        <title>Transcriptome Assembly of Anthurium amnicola.</title>
        <authorList>
            <person name="Suzuki J."/>
        </authorList>
    </citation>
    <scope>NUCLEOTIDE SEQUENCE</scope>
</reference>
<keyword evidence="1" id="KW-0804">Transcription</keyword>
<name>A0A1D1YLF7_9ARAE</name>
<keyword evidence="1" id="KW-0805">Transcription regulation</keyword>
<evidence type="ECO:0000259" key="3">
    <source>
        <dbReference type="Pfam" id="PF02309"/>
    </source>
</evidence>
<sequence>FPSCLFYSPCFPFTRFTSVHTREEEGGEEERKKRNMGDEEAVITELRLGPPGDATGTKNRKRAFSETAGDENSSTESGGRGGVDEPAAKGRVVGWPPVCSYRQRNAGAAPPARKTYVKVSMDG</sequence>
<organism evidence="4">
    <name type="scientific">Anthurium amnicola</name>
    <dbReference type="NCBI Taxonomy" id="1678845"/>
    <lineage>
        <taxon>Eukaryota</taxon>
        <taxon>Viridiplantae</taxon>
        <taxon>Streptophyta</taxon>
        <taxon>Embryophyta</taxon>
        <taxon>Tracheophyta</taxon>
        <taxon>Spermatophyta</taxon>
        <taxon>Magnoliopsida</taxon>
        <taxon>Liliopsida</taxon>
        <taxon>Araceae</taxon>
        <taxon>Pothoideae</taxon>
        <taxon>Potheae</taxon>
        <taxon>Anthurium</taxon>
    </lineage>
</organism>
<protein>
    <recommendedName>
        <fullName evidence="1">Auxin-responsive protein</fullName>
    </recommendedName>
</protein>
<feature type="non-terminal residue" evidence="4">
    <location>
        <position position="1"/>
    </location>
</feature>
<comment type="function">
    <text evidence="1">Aux/IAA proteins are short-lived transcriptional factors that function as repressors of early auxin response genes at low auxin concentrations.</text>
</comment>